<dbReference type="Pfam" id="PF06532">
    <property type="entry name" value="NrsF"/>
    <property type="match status" value="1"/>
</dbReference>
<keyword evidence="5" id="KW-1185">Reference proteome</keyword>
<dbReference type="EMBL" id="JAVDPY010000001">
    <property type="protein sequence ID" value="MDR6331664.1"/>
    <property type="molecule type" value="Genomic_DNA"/>
</dbReference>
<keyword evidence="1" id="KW-1133">Transmembrane helix</keyword>
<evidence type="ECO:0000313" key="4">
    <source>
        <dbReference type="Proteomes" id="UP001144397"/>
    </source>
</evidence>
<keyword evidence="1" id="KW-0812">Transmembrane</keyword>
<keyword evidence="1" id="KW-0472">Membrane</keyword>
<dbReference type="Proteomes" id="UP001245370">
    <property type="component" value="Unassembled WGS sequence"/>
</dbReference>
<organism evidence="2 4">
    <name type="scientific">Xanthobacter flavus</name>
    <dbReference type="NCBI Taxonomy" id="281"/>
    <lineage>
        <taxon>Bacteria</taxon>
        <taxon>Pseudomonadati</taxon>
        <taxon>Pseudomonadota</taxon>
        <taxon>Alphaproteobacteria</taxon>
        <taxon>Hyphomicrobiales</taxon>
        <taxon>Xanthobacteraceae</taxon>
        <taxon>Xanthobacter</taxon>
    </lineage>
</organism>
<dbReference type="Proteomes" id="UP001144397">
    <property type="component" value="Unassembled WGS sequence"/>
</dbReference>
<sequence length="212" mass="22392">MNTDDLIDFLATRVEAVDPGRQDRLLTLAMAGSLCLAAVACIFALGVRPDLLRAVGTFDFVLKVGFLATMVAIAAHGLRRAARAGRASGKLLRLALVPLALVWFAAVMQIVATPATSGMATMFNDWYVCVLAIPLLSVIPLVVLTLVLRETAPTDLHYCGALLGLVAGGIGALAYASFCVNDAPVYVGIWYAAGLAIVAGFGWLTGPRFLKW</sequence>
<proteinExistence type="predicted"/>
<feature type="transmembrane region" description="Helical" evidence="1">
    <location>
        <begin position="184"/>
        <end position="204"/>
    </location>
</feature>
<protein>
    <recommendedName>
        <fullName evidence="6">DUF1109 family protein</fullName>
    </recommendedName>
</protein>
<feature type="transmembrane region" description="Helical" evidence="1">
    <location>
        <begin position="91"/>
        <end position="112"/>
    </location>
</feature>
<reference evidence="3 5" key="2">
    <citation type="submission" date="2023-07" db="EMBL/GenBank/DDBJ databases">
        <title>Genomic Encyclopedia of Type Strains, Phase IV (KMG-IV): sequencing the most valuable type-strain genomes for metagenomic binning, comparative biology and taxonomic classification.</title>
        <authorList>
            <person name="Goeker M."/>
        </authorList>
    </citation>
    <scope>NUCLEOTIDE SEQUENCE [LARGE SCALE GENOMIC DNA]</scope>
    <source>
        <strain evidence="3 5">DSM 338</strain>
    </source>
</reference>
<dbReference type="RefSeq" id="WP_281807507.1">
    <property type="nucleotide sequence ID" value="NZ_BSDO01000002.1"/>
</dbReference>
<dbReference type="EMBL" id="BSDO01000002">
    <property type="protein sequence ID" value="GLI22545.1"/>
    <property type="molecule type" value="Genomic_DNA"/>
</dbReference>
<feature type="transmembrane region" description="Helical" evidence="1">
    <location>
        <begin position="25"/>
        <end position="48"/>
    </location>
</feature>
<evidence type="ECO:0008006" key="6">
    <source>
        <dbReference type="Google" id="ProtNLM"/>
    </source>
</evidence>
<reference evidence="2" key="1">
    <citation type="submission" date="2022-12" db="EMBL/GenBank/DDBJ databases">
        <title>Reference genome sequencing for broad-spectrum identification of bacterial and archaeal isolates by mass spectrometry.</title>
        <authorList>
            <person name="Sekiguchi Y."/>
            <person name="Tourlousse D.M."/>
        </authorList>
    </citation>
    <scope>NUCLEOTIDE SEQUENCE</scope>
    <source>
        <strain evidence="2">301</strain>
    </source>
</reference>
<dbReference type="InterPro" id="IPR009495">
    <property type="entry name" value="NrsF"/>
</dbReference>
<comment type="caution">
    <text evidence="2">The sequence shown here is derived from an EMBL/GenBank/DDBJ whole genome shotgun (WGS) entry which is preliminary data.</text>
</comment>
<evidence type="ECO:0000313" key="3">
    <source>
        <dbReference type="EMBL" id="MDR6331664.1"/>
    </source>
</evidence>
<gene>
    <name evidence="3" type="ORF">GGQ86_000111</name>
    <name evidence="2" type="ORF">XFLAVUS301_22190</name>
</gene>
<dbReference type="GeneID" id="95763009"/>
<feature type="transmembrane region" description="Helical" evidence="1">
    <location>
        <begin position="160"/>
        <end position="178"/>
    </location>
</feature>
<evidence type="ECO:0000256" key="1">
    <source>
        <dbReference type="SAM" id="Phobius"/>
    </source>
</evidence>
<evidence type="ECO:0000313" key="5">
    <source>
        <dbReference type="Proteomes" id="UP001245370"/>
    </source>
</evidence>
<dbReference type="AlphaFoldDB" id="A0A9W6FJS0"/>
<name>A0A9W6FJS0_XANFL</name>
<feature type="transmembrane region" description="Helical" evidence="1">
    <location>
        <begin position="124"/>
        <end position="148"/>
    </location>
</feature>
<accession>A0A9W6FJS0</accession>
<feature type="transmembrane region" description="Helical" evidence="1">
    <location>
        <begin position="60"/>
        <end position="79"/>
    </location>
</feature>
<evidence type="ECO:0000313" key="2">
    <source>
        <dbReference type="EMBL" id="GLI22545.1"/>
    </source>
</evidence>